<evidence type="ECO:0000313" key="2">
    <source>
        <dbReference type="Proteomes" id="UP000078542"/>
    </source>
</evidence>
<dbReference type="PANTHER" id="PTHR46060">
    <property type="entry name" value="MARINER MOS1 TRANSPOSASE-LIKE PROTEIN"/>
    <property type="match status" value="1"/>
</dbReference>
<dbReference type="STRING" id="456900.A0A151IIQ4"/>
<dbReference type="Gene3D" id="3.30.420.10">
    <property type="entry name" value="Ribonuclease H-like superfamily/Ribonuclease H"/>
    <property type="match status" value="1"/>
</dbReference>
<name>A0A151IIQ4_9HYME</name>
<keyword evidence="2" id="KW-1185">Reference proteome</keyword>
<dbReference type="InterPro" id="IPR052709">
    <property type="entry name" value="Transposase-MT_Hybrid"/>
</dbReference>
<dbReference type="InterPro" id="IPR036397">
    <property type="entry name" value="RNaseH_sf"/>
</dbReference>
<organism evidence="1 2">
    <name type="scientific">Cyphomyrmex costatus</name>
    <dbReference type="NCBI Taxonomy" id="456900"/>
    <lineage>
        <taxon>Eukaryota</taxon>
        <taxon>Metazoa</taxon>
        <taxon>Ecdysozoa</taxon>
        <taxon>Arthropoda</taxon>
        <taxon>Hexapoda</taxon>
        <taxon>Insecta</taxon>
        <taxon>Pterygota</taxon>
        <taxon>Neoptera</taxon>
        <taxon>Endopterygota</taxon>
        <taxon>Hymenoptera</taxon>
        <taxon>Apocrita</taxon>
        <taxon>Aculeata</taxon>
        <taxon>Formicoidea</taxon>
        <taxon>Formicidae</taxon>
        <taxon>Myrmicinae</taxon>
        <taxon>Cyphomyrmex</taxon>
    </lineage>
</organism>
<sequence>MERDVLIKQRTTWAKNAWILHQDNTPSHIAFFTREFWIKNNIATMDHPLYSSDITPCDFYLFPKVKNVIRSEHFVDIDTIKR</sequence>
<accession>A0A151IIQ4</accession>
<gene>
    <name evidence="1" type="ORF">ALC62_06656</name>
</gene>
<dbReference type="PANTHER" id="PTHR46060:SF1">
    <property type="entry name" value="MARINER MOS1 TRANSPOSASE-LIKE PROTEIN"/>
    <property type="match status" value="1"/>
</dbReference>
<dbReference type="AlphaFoldDB" id="A0A151IIQ4"/>
<protein>
    <recommendedName>
        <fullName evidence="3">Histone-lysine N-methyltransferase SETMAR</fullName>
    </recommendedName>
</protein>
<evidence type="ECO:0008006" key="3">
    <source>
        <dbReference type="Google" id="ProtNLM"/>
    </source>
</evidence>
<dbReference type="GO" id="GO:0003676">
    <property type="term" value="F:nucleic acid binding"/>
    <property type="evidence" value="ECO:0007669"/>
    <property type="project" value="InterPro"/>
</dbReference>
<proteinExistence type="predicted"/>
<reference evidence="1 2" key="1">
    <citation type="submission" date="2016-03" db="EMBL/GenBank/DDBJ databases">
        <title>Cyphomyrmex costatus WGS genome.</title>
        <authorList>
            <person name="Nygaard S."/>
            <person name="Hu H."/>
            <person name="Boomsma J."/>
            <person name="Zhang G."/>
        </authorList>
    </citation>
    <scope>NUCLEOTIDE SEQUENCE [LARGE SCALE GENOMIC DNA]</scope>
    <source>
        <strain evidence="1">MS0001</strain>
        <tissue evidence="1">Whole body</tissue>
    </source>
</reference>
<evidence type="ECO:0000313" key="1">
    <source>
        <dbReference type="EMBL" id="KYN02524.1"/>
    </source>
</evidence>
<dbReference type="EMBL" id="KQ977472">
    <property type="protein sequence ID" value="KYN02524.1"/>
    <property type="molecule type" value="Genomic_DNA"/>
</dbReference>
<dbReference type="Proteomes" id="UP000078542">
    <property type="component" value="Unassembled WGS sequence"/>
</dbReference>